<dbReference type="Proteomes" id="UP000295718">
    <property type="component" value="Unassembled WGS sequence"/>
</dbReference>
<dbReference type="GO" id="GO:0016853">
    <property type="term" value="F:isomerase activity"/>
    <property type="evidence" value="ECO:0007669"/>
    <property type="project" value="InterPro"/>
</dbReference>
<dbReference type="RefSeq" id="WP_031392671.1">
    <property type="nucleotide sequence ID" value="NZ_JPNB01000003.1"/>
</dbReference>
<proteinExistence type="predicted"/>
<name>A0A4R1QNU2_9FIRM</name>
<dbReference type="InterPro" id="IPR008183">
    <property type="entry name" value="Aldose_1/G6P_1-epimerase"/>
</dbReference>
<evidence type="ECO:0000313" key="1">
    <source>
        <dbReference type="EMBL" id="TCL55449.1"/>
    </source>
</evidence>
<dbReference type="InterPro" id="IPR037481">
    <property type="entry name" value="LacX"/>
</dbReference>
<dbReference type="AlphaFoldDB" id="A0A4R1QNU2"/>
<comment type="caution">
    <text evidence="1">The sequence shown here is derived from an EMBL/GenBank/DDBJ whole genome shotgun (WGS) entry which is preliminary data.</text>
</comment>
<dbReference type="GO" id="GO:0030246">
    <property type="term" value="F:carbohydrate binding"/>
    <property type="evidence" value="ECO:0007669"/>
    <property type="project" value="InterPro"/>
</dbReference>
<dbReference type="Pfam" id="PF01263">
    <property type="entry name" value="Aldose_epim"/>
    <property type="match status" value="1"/>
</dbReference>
<dbReference type="OrthoDB" id="9795355at2"/>
<sequence>MAIFEISNGRLTASVDSRGAELKSLRKSESGKEYMWCADARYWGRTSPTLFPLVGGLKNGEYRLDNKTYKMEKHGFVRDVEFKLVSHESTELWFTFEENEETKKQFPFSFQLKIGYRLEDMTLKVLWRVENPSSEVLYFSIGGHPAFNCPINRGEKREEYFLKFDKEDEINCTTIGEDGLVSGEKQSYKLQDGLLPISEELFERDAIIMEDYQIHRIALLTPDKKPYITTKFDLPVVAVWAPAGKNAPFVCIEPWNGICDHTDFAGTLEERKWGNEVQQGKSFASGYDITVEE</sequence>
<dbReference type="EMBL" id="SLUO01000015">
    <property type="protein sequence ID" value="TCL55449.1"/>
    <property type="molecule type" value="Genomic_DNA"/>
</dbReference>
<reference evidence="1 2" key="1">
    <citation type="submission" date="2019-03" db="EMBL/GenBank/DDBJ databases">
        <title>Genomic Encyclopedia of Type Strains, Phase IV (KMG-IV): sequencing the most valuable type-strain genomes for metagenomic binning, comparative biology and taxonomic classification.</title>
        <authorList>
            <person name="Goeker M."/>
        </authorList>
    </citation>
    <scope>NUCLEOTIDE SEQUENCE [LARGE SCALE GENOMIC DNA]</scope>
    <source>
        <strain evidence="1 2">DSM 100556</strain>
    </source>
</reference>
<dbReference type="InterPro" id="IPR014718">
    <property type="entry name" value="GH-type_carb-bd"/>
</dbReference>
<dbReference type="CDD" id="cd09024">
    <property type="entry name" value="Aldose_epim_lacX"/>
    <property type="match status" value="1"/>
</dbReference>
<dbReference type="STRING" id="1469948.GCA_000732725_04051"/>
<dbReference type="SUPFAM" id="SSF74650">
    <property type="entry name" value="Galactose mutarotase-like"/>
    <property type="match status" value="1"/>
</dbReference>
<gene>
    <name evidence="1" type="ORF">EDD76_11582</name>
</gene>
<accession>A0A4R1QNU2</accession>
<dbReference type="InterPro" id="IPR011013">
    <property type="entry name" value="Gal_mutarotase_sf_dom"/>
</dbReference>
<keyword evidence="2" id="KW-1185">Reference proteome</keyword>
<organism evidence="1 2">
    <name type="scientific">Kineothrix alysoides</name>
    <dbReference type="NCBI Taxonomy" id="1469948"/>
    <lineage>
        <taxon>Bacteria</taxon>
        <taxon>Bacillati</taxon>
        <taxon>Bacillota</taxon>
        <taxon>Clostridia</taxon>
        <taxon>Lachnospirales</taxon>
        <taxon>Lachnospiraceae</taxon>
        <taxon>Kineothrix</taxon>
    </lineage>
</organism>
<dbReference type="Gene3D" id="2.70.98.10">
    <property type="match status" value="1"/>
</dbReference>
<dbReference type="GO" id="GO:0005975">
    <property type="term" value="P:carbohydrate metabolic process"/>
    <property type="evidence" value="ECO:0007669"/>
    <property type="project" value="InterPro"/>
</dbReference>
<protein>
    <submittedName>
        <fullName evidence="1">Galactose mutarotase-like enzyme</fullName>
    </submittedName>
</protein>
<evidence type="ECO:0000313" key="2">
    <source>
        <dbReference type="Proteomes" id="UP000295718"/>
    </source>
</evidence>